<feature type="binding site" evidence="3">
    <location>
        <position position="80"/>
    </location>
    <ligand>
        <name>substrate</name>
    </ligand>
</feature>
<proteinExistence type="predicted"/>
<accession>A0A1C0YBI3</accession>
<dbReference type="RefSeq" id="WP_066546295.1">
    <property type="nucleotide sequence ID" value="NZ_MASJ01000024.1"/>
</dbReference>
<dbReference type="Proteomes" id="UP000093199">
    <property type="component" value="Unassembled WGS sequence"/>
</dbReference>
<dbReference type="STRING" id="33978.A6M13_15060"/>
<dbReference type="InterPro" id="IPR012354">
    <property type="entry name" value="Esterase_lipase"/>
</dbReference>
<feature type="domain" description="Serine aminopeptidase S33" evidence="4">
    <location>
        <begin position="5"/>
        <end position="211"/>
    </location>
</feature>
<dbReference type="GO" id="GO:0016020">
    <property type="term" value="C:membrane"/>
    <property type="evidence" value="ECO:0007669"/>
    <property type="project" value="TreeGrafter"/>
</dbReference>
<comment type="caution">
    <text evidence="5">The sequence shown here is derived from an EMBL/GenBank/DDBJ whole genome shotgun (WGS) entry which is preliminary data.</text>
</comment>
<keyword evidence="6" id="KW-1185">Reference proteome</keyword>
<dbReference type="Gene3D" id="3.40.50.1820">
    <property type="entry name" value="alpha/beta hydrolase"/>
    <property type="match status" value="1"/>
</dbReference>
<dbReference type="PIRSF" id="PIRSF017388">
    <property type="entry name" value="Esterase_lipase"/>
    <property type="match status" value="1"/>
</dbReference>
<dbReference type="SUPFAM" id="SSF53474">
    <property type="entry name" value="alpha/beta-Hydrolases"/>
    <property type="match status" value="1"/>
</dbReference>
<evidence type="ECO:0000259" key="4">
    <source>
        <dbReference type="Pfam" id="PF12146"/>
    </source>
</evidence>
<dbReference type="GO" id="GO:0052689">
    <property type="term" value="F:carboxylic ester hydrolase activity"/>
    <property type="evidence" value="ECO:0007669"/>
    <property type="project" value="InterPro"/>
</dbReference>
<dbReference type="InterPro" id="IPR029058">
    <property type="entry name" value="AB_hydrolase_fold"/>
</dbReference>
<dbReference type="Pfam" id="PF12146">
    <property type="entry name" value="Hydrolase_4"/>
    <property type="match status" value="1"/>
</dbReference>
<reference evidence="5 6" key="1">
    <citation type="submission" date="2016-07" db="EMBL/GenBank/DDBJ databases">
        <title>Caryophanon tenue genome sequencing.</title>
        <authorList>
            <person name="Verma A."/>
            <person name="Pal Y."/>
            <person name="Krishnamurthi S."/>
        </authorList>
    </citation>
    <scope>NUCLEOTIDE SEQUENCE [LARGE SCALE GENOMIC DNA]</scope>
    <source>
        <strain evidence="5 6">DSM 14152</strain>
    </source>
</reference>
<dbReference type="InterPro" id="IPR022742">
    <property type="entry name" value="Hydrolase_4"/>
</dbReference>
<gene>
    <name evidence="5" type="ORF">A6M13_15060</name>
</gene>
<protein>
    <submittedName>
        <fullName evidence="5">Carboxylesterase</fullName>
    </submittedName>
</protein>
<dbReference type="PANTHER" id="PTHR43798:SF31">
    <property type="entry name" value="AB HYDROLASE SUPERFAMILY PROTEIN YCLE"/>
    <property type="match status" value="1"/>
</dbReference>
<dbReference type="InterPro" id="IPR050266">
    <property type="entry name" value="AB_hydrolase_sf"/>
</dbReference>
<keyword evidence="1" id="KW-0378">Hydrolase</keyword>
<dbReference type="PANTHER" id="PTHR43798">
    <property type="entry name" value="MONOACYLGLYCEROL LIPASE"/>
    <property type="match status" value="1"/>
</dbReference>
<name>A0A1C0YBI3_9BACL</name>
<evidence type="ECO:0000256" key="2">
    <source>
        <dbReference type="PIRSR" id="PIRSR017388-1"/>
    </source>
</evidence>
<evidence type="ECO:0000313" key="6">
    <source>
        <dbReference type="Proteomes" id="UP000093199"/>
    </source>
</evidence>
<evidence type="ECO:0000313" key="5">
    <source>
        <dbReference type="EMBL" id="OCS84493.1"/>
    </source>
</evidence>
<sequence>MTTGVLCLHGFSGAPYEVQPFADYITAHTGWLVAVPTLPGHGETLSMKGYTAKHWVKAAELAYLQLAKQVDDVIVVGFSMGGLLAMHLVKIFKVKKLVLLSAALQYVSPAQLLKDLRDMLILLRQRKLRNDELFLRYQQKIRHVPLRATLEFTKVVAAVKPFYQTIHVPTFIVQGAQDGIVPVATATLLYETISATEKELYISQNGKHHICYSDDCRQWFSTVLTFLQKSPLSEH</sequence>
<evidence type="ECO:0000256" key="1">
    <source>
        <dbReference type="ARBA" id="ARBA00022801"/>
    </source>
</evidence>
<feature type="active site" description="Nucleophile" evidence="2">
    <location>
        <position position="79"/>
    </location>
</feature>
<organism evidence="5 6">
    <name type="scientific">Caryophanon tenue</name>
    <dbReference type="NCBI Taxonomy" id="33978"/>
    <lineage>
        <taxon>Bacteria</taxon>
        <taxon>Bacillati</taxon>
        <taxon>Bacillota</taxon>
        <taxon>Bacilli</taxon>
        <taxon>Bacillales</taxon>
        <taxon>Caryophanaceae</taxon>
        <taxon>Caryophanon</taxon>
    </lineage>
</organism>
<evidence type="ECO:0000256" key="3">
    <source>
        <dbReference type="PIRSR" id="PIRSR017388-2"/>
    </source>
</evidence>
<feature type="binding site" evidence="3">
    <location>
        <position position="11"/>
    </location>
    <ligand>
        <name>substrate</name>
    </ligand>
</feature>
<feature type="active site" description="Charge relay system" evidence="2">
    <location>
        <position position="208"/>
    </location>
</feature>
<dbReference type="EMBL" id="MASJ01000024">
    <property type="protein sequence ID" value="OCS84493.1"/>
    <property type="molecule type" value="Genomic_DNA"/>
</dbReference>
<dbReference type="AlphaFoldDB" id="A0A1C0YBI3"/>
<dbReference type="OrthoDB" id="9786110at2"/>
<feature type="active site" description="Charge relay system" evidence="2">
    <location>
        <position position="178"/>
    </location>
</feature>